<organism evidence="1 2">
    <name type="scientific">Motilibacter peucedani</name>
    <dbReference type="NCBI Taxonomy" id="598650"/>
    <lineage>
        <taxon>Bacteria</taxon>
        <taxon>Bacillati</taxon>
        <taxon>Actinomycetota</taxon>
        <taxon>Actinomycetes</taxon>
        <taxon>Motilibacterales</taxon>
        <taxon>Motilibacteraceae</taxon>
        <taxon>Motilibacter</taxon>
    </lineage>
</organism>
<sequence>MLTMLTTSISQTRTLVVHGAAPVHVAAPVQVPAAAVANLCMPVAAGAAARVATGPFAGTDAAAVATSKQRWVSPRVLGPTPWKPPA</sequence>
<keyword evidence="2" id="KW-1185">Reference proteome</keyword>
<dbReference type="EMBL" id="RBWV01000013">
    <property type="protein sequence ID" value="RKS72520.1"/>
    <property type="molecule type" value="Genomic_DNA"/>
</dbReference>
<dbReference type="InParanoid" id="A0A420XML5"/>
<dbReference type="AlphaFoldDB" id="A0A420XML5"/>
<evidence type="ECO:0000313" key="2">
    <source>
        <dbReference type="Proteomes" id="UP000281955"/>
    </source>
</evidence>
<protein>
    <submittedName>
        <fullName evidence="1">Uncharacterized protein</fullName>
    </submittedName>
</protein>
<evidence type="ECO:0000313" key="1">
    <source>
        <dbReference type="EMBL" id="RKS72520.1"/>
    </source>
</evidence>
<comment type="caution">
    <text evidence="1">The sequence shown here is derived from an EMBL/GenBank/DDBJ whole genome shotgun (WGS) entry which is preliminary data.</text>
</comment>
<proteinExistence type="predicted"/>
<reference evidence="1 2" key="1">
    <citation type="submission" date="2018-10" db="EMBL/GenBank/DDBJ databases">
        <title>Genomic Encyclopedia of Archaeal and Bacterial Type Strains, Phase II (KMG-II): from individual species to whole genera.</title>
        <authorList>
            <person name="Goeker M."/>
        </authorList>
    </citation>
    <scope>NUCLEOTIDE SEQUENCE [LARGE SCALE GENOMIC DNA]</scope>
    <source>
        <strain evidence="1 2">RP-AC37</strain>
    </source>
</reference>
<dbReference type="Proteomes" id="UP000281955">
    <property type="component" value="Unassembled WGS sequence"/>
</dbReference>
<gene>
    <name evidence="1" type="ORF">CLV35_2765</name>
</gene>
<name>A0A420XML5_9ACTN</name>
<accession>A0A420XML5</accession>